<keyword evidence="5" id="KW-1133">Transmembrane helix</keyword>
<dbReference type="GO" id="GO:0016020">
    <property type="term" value="C:membrane"/>
    <property type="evidence" value="ECO:0007669"/>
    <property type="project" value="UniProtKB-SubCell"/>
</dbReference>
<name>A0A813G4K7_POLGL</name>
<dbReference type="AlphaFoldDB" id="A0A813G4K7"/>
<dbReference type="InterPro" id="IPR026050">
    <property type="entry name" value="C1GALT1/C1GALT1_chp1"/>
</dbReference>
<dbReference type="Gene3D" id="3.90.550.50">
    <property type="match status" value="1"/>
</dbReference>
<dbReference type="OrthoDB" id="10568321at2759"/>
<evidence type="ECO:0000313" key="8">
    <source>
        <dbReference type="Proteomes" id="UP000654075"/>
    </source>
</evidence>
<evidence type="ECO:0000256" key="3">
    <source>
        <dbReference type="ARBA" id="ARBA00022692"/>
    </source>
</evidence>
<keyword evidence="8" id="KW-1185">Reference proteome</keyword>
<evidence type="ECO:0000256" key="5">
    <source>
        <dbReference type="ARBA" id="ARBA00022989"/>
    </source>
</evidence>
<evidence type="ECO:0000313" key="7">
    <source>
        <dbReference type="EMBL" id="CAE8621094.1"/>
    </source>
</evidence>
<keyword evidence="3" id="KW-0812">Transmembrane</keyword>
<evidence type="ECO:0000256" key="6">
    <source>
        <dbReference type="ARBA" id="ARBA00023136"/>
    </source>
</evidence>
<dbReference type="Proteomes" id="UP000654075">
    <property type="component" value="Unassembled WGS sequence"/>
</dbReference>
<comment type="similarity">
    <text evidence="2">Belongs to the glycosyltransferase 31 family. Beta3-Gal-T subfamily.</text>
</comment>
<proteinExistence type="inferred from homology"/>
<dbReference type="PANTHER" id="PTHR23033">
    <property type="entry name" value="BETA1,3-GALACTOSYLTRANSFERASE"/>
    <property type="match status" value="1"/>
</dbReference>
<evidence type="ECO:0000256" key="1">
    <source>
        <dbReference type="ARBA" id="ARBA00004606"/>
    </source>
</evidence>
<dbReference type="EMBL" id="CAJNNV010027646">
    <property type="protein sequence ID" value="CAE8621094.1"/>
    <property type="molecule type" value="Genomic_DNA"/>
</dbReference>
<evidence type="ECO:0000256" key="4">
    <source>
        <dbReference type="ARBA" id="ARBA00022968"/>
    </source>
</evidence>
<comment type="caution">
    <text evidence="7">The sequence shown here is derived from an EMBL/GenBank/DDBJ whole genome shotgun (WGS) entry which is preliminary data.</text>
</comment>
<sequence length="540" mass="59153">MACVPGGIMMPELTGIVISVHGKNRRKPVFSPVVRKAISEGFLSRAFEALEQGRSGGQSLQDAVSSPAALAQEWLDPQLGQGPAVERLGRGGHEVCIFVLSTVATEQHVADAAAVMRSWANPGSERPTGVEVFMMATGQVSQAPLDQEAMALMNLMNLGLRGDVDLGFLFNPTRAFYLWRYLAVHHADHCKWFVKVDADTFVNTWALKERLQRYFESSDPLYLGPGKNVILGSGRQLKFALNSIVLSQALLKKAKDWLRVCMDDTVKRKLGKGAEDVDLAYCFDLHDKLHLGQLGQTLEMPSRTMAKVRGGGGGAQLLHASGACTMLIHPVHAAEMHEVYDELRRRRENTSDLRSCDWPNETAGNATLWQEYMDSSFTGGRHPNCWDREFNWNLCCRKTLWGSGGNVNCWDEEHTFARCCDANDVEQKAEPTAPSDQDPTDHTGQPLEANALKAEADARSEETGLPTLLPLVAPPPAGQPVSAGNPKCWAQGGFTYDLCCRTPGPASESCWVWPYSPLFCCEAPLPPRPPLKVGGLPSSP</sequence>
<evidence type="ECO:0008006" key="9">
    <source>
        <dbReference type="Google" id="ProtNLM"/>
    </source>
</evidence>
<protein>
    <recommendedName>
        <fullName evidence="9">Hexosyltransferase</fullName>
    </recommendedName>
</protein>
<keyword evidence="4" id="KW-0735">Signal-anchor</keyword>
<evidence type="ECO:0000256" key="2">
    <source>
        <dbReference type="ARBA" id="ARBA00006462"/>
    </source>
</evidence>
<keyword evidence="6" id="KW-0472">Membrane</keyword>
<organism evidence="7 8">
    <name type="scientific">Polarella glacialis</name>
    <name type="common">Dinoflagellate</name>
    <dbReference type="NCBI Taxonomy" id="89957"/>
    <lineage>
        <taxon>Eukaryota</taxon>
        <taxon>Sar</taxon>
        <taxon>Alveolata</taxon>
        <taxon>Dinophyceae</taxon>
        <taxon>Suessiales</taxon>
        <taxon>Suessiaceae</taxon>
        <taxon>Polarella</taxon>
    </lineage>
</organism>
<gene>
    <name evidence="7" type="ORF">PGLA1383_LOCUS38615</name>
</gene>
<feature type="non-terminal residue" evidence="7">
    <location>
        <position position="1"/>
    </location>
</feature>
<accession>A0A813G4K7</accession>
<comment type="subcellular location">
    <subcellularLocation>
        <location evidence="1">Membrane</location>
        <topology evidence="1">Single-pass type II membrane protein</topology>
    </subcellularLocation>
</comment>
<reference evidence="7" key="1">
    <citation type="submission" date="2021-02" db="EMBL/GenBank/DDBJ databases">
        <authorList>
            <person name="Dougan E. K."/>
            <person name="Rhodes N."/>
            <person name="Thang M."/>
            <person name="Chan C."/>
        </authorList>
    </citation>
    <scope>NUCLEOTIDE SEQUENCE</scope>
</reference>